<keyword evidence="1" id="KW-0812">Transmembrane</keyword>
<dbReference type="EMBL" id="JAIWYP010000016">
    <property type="protein sequence ID" value="KAH3696002.1"/>
    <property type="molecule type" value="Genomic_DNA"/>
</dbReference>
<accession>A0A9D3YCP6</accession>
<evidence type="ECO:0000313" key="3">
    <source>
        <dbReference type="EMBL" id="KAH3696002.1"/>
    </source>
</evidence>
<dbReference type="Proteomes" id="UP000828390">
    <property type="component" value="Unassembled WGS sequence"/>
</dbReference>
<comment type="caution">
    <text evidence="3">The sequence shown here is derived from an EMBL/GenBank/DDBJ whole genome shotgun (WGS) entry which is preliminary data.</text>
</comment>
<name>A0A9D3YCP6_DREPO</name>
<reference evidence="3" key="2">
    <citation type="submission" date="2020-11" db="EMBL/GenBank/DDBJ databases">
        <authorList>
            <person name="McCartney M.A."/>
            <person name="Auch B."/>
            <person name="Kono T."/>
            <person name="Mallez S."/>
            <person name="Becker A."/>
            <person name="Gohl D.M."/>
            <person name="Silverstein K.A.T."/>
            <person name="Koren S."/>
            <person name="Bechman K.B."/>
            <person name="Herman A."/>
            <person name="Abrahante J.E."/>
            <person name="Garbe J."/>
        </authorList>
    </citation>
    <scope>NUCLEOTIDE SEQUENCE</scope>
    <source>
        <strain evidence="3">Duluth1</strain>
        <tissue evidence="3">Whole animal</tissue>
    </source>
</reference>
<gene>
    <name evidence="3" type="ORF">DPMN_083466</name>
</gene>
<protein>
    <recommendedName>
        <fullName evidence="5">ZP domain-containing protein</fullName>
    </recommendedName>
</protein>
<evidence type="ECO:0000256" key="1">
    <source>
        <dbReference type="SAM" id="Phobius"/>
    </source>
</evidence>
<keyword evidence="4" id="KW-1185">Reference proteome</keyword>
<evidence type="ECO:0008006" key="5">
    <source>
        <dbReference type="Google" id="ProtNLM"/>
    </source>
</evidence>
<keyword evidence="2" id="KW-0732">Signal</keyword>
<organism evidence="3 4">
    <name type="scientific">Dreissena polymorpha</name>
    <name type="common">Zebra mussel</name>
    <name type="synonym">Mytilus polymorpha</name>
    <dbReference type="NCBI Taxonomy" id="45954"/>
    <lineage>
        <taxon>Eukaryota</taxon>
        <taxon>Metazoa</taxon>
        <taxon>Spiralia</taxon>
        <taxon>Lophotrochozoa</taxon>
        <taxon>Mollusca</taxon>
        <taxon>Bivalvia</taxon>
        <taxon>Autobranchia</taxon>
        <taxon>Heteroconchia</taxon>
        <taxon>Euheterodonta</taxon>
        <taxon>Imparidentia</taxon>
        <taxon>Neoheterodontei</taxon>
        <taxon>Myida</taxon>
        <taxon>Dreissenoidea</taxon>
        <taxon>Dreissenidae</taxon>
        <taxon>Dreissena</taxon>
    </lineage>
</organism>
<feature type="chain" id="PRO_5038410868" description="ZP domain-containing protein" evidence="2">
    <location>
        <begin position="24"/>
        <end position="404"/>
    </location>
</feature>
<feature type="signal peptide" evidence="2">
    <location>
        <begin position="1"/>
        <end position="23"/>
    </location>
</feature>
<proteinExistence type="predicted"/>
<dbReference type="OrthoDB" id="6159886at2759"/>
<reference evidence="3" key="1">
    <citation type="journal article" date="2019" name="bioRxiv">
        <title>The Genome of the Zebra Mussel, Dreissena polymorpha: A Resource for Invasive Species Research.</title>
        <authorList>
            <person name="McCartney M.A."/>
            <person name="Auch B."/>
            <person name="Kono T."/>
            <person name="Mallez S."/>
            <person name="Zhang Y."/>
            <person name="Obille A."/>
            <person name="Becker A."/>
            <person name="Abrahante J.E."/>
            <person name="Garbe J."/>
            <person name="Badalamenti J.P."/>
            <person name="Herman A."/>
            <person name="Mangelson H."/>
            <person name="Liachko I."/>
            <person name="Sullivan S."/>
            <person name="Sone E.D."/>
            <person name="Koren S."/>
            <person name="Silverstein K.A.T."/>
            <person name="Beckman K.B."/>
            <person name="Gohl D.M."/>
        </authorList>
    </citation>
    <scope>NUCLEOTIDE SEQUENCE</scope>
    <source>
        <strain evidence="3">Duluth1</strain>
        <tissue evidence="3">Whole animal</tissue>
    </source>
</reference>
<evidence type="ECO:0000256" key="2">
    <source>
        <dbReference type="SAM" id="SignalP"/>
    </source>
</evidence>
<sequence>MTNNNILHVFLVVVIVFINGAYGFEKRCYHNESDDADVFTLEMREQVSTGVAMQIMALNGASGMAPTNCTSLVLGSVNQLVIKYNTSSASQTTPNPSTNNCFVTYSAPIFSVKVTVQGNPGFVTITDRFYDVDCNTTSVDDNLQNLAGGNITNVLTFNEAVTRKDRVTMQLIKVDGTINGSPVKIPVLLGDRVRVRVTYTLDPAATAGEYPIGLHNYDLTVGPGSGASGRVQLITDTGCVPTTQSPFGLTRTFYHNRRLSYPRVPNQHVFETGPFKIVMFAKPTSKQLHFTLRYSAECYDDLEEKCFDQQATCDRRKKRAANEGGNTTLSLNIQVAMSGEAPLEQDVGSIKNLKAQECVTYETYWILAVVIGIVLLVVTMVTIYAFCRLRAEQQRSMVHEKSGH</sequence>
<evidence type="ECO:0000313" key="4">
    <source>
        <dbReference type="Proteomes" id="UP000828390"/>
    </source>
</evidence>
<keyword evidence="1" id="KW-0472">Membrane</keyword>
<keyword evidence="1" id="KW-1133">Transmembrane helix</keyword>
<dbReference type="AlphaFoldDB" id="A0A9D3YCP6"/>
<feature type="transmembrane region" description="Helical" evidence="1">
    <location>
        <begin position="364"/>
        <end position="387"/>
    </location>
</feature>